<keyword evidence="5" id="KW-0067">ATP-binding</keyword>
<evidence type="ECO:0000259" key="7">
    <source>
        <dbReference type="Pfam" id="PF00294"/>
    </source>
</evidence>
<name>A0A9X7Z797_9BACL</name>
<dbReference type="GO" id="GO:0005524">
    <property type="term" value="F:ATP binding"/>
    <property type="evidence" value="ECO:0007669"/>
    <property type="project" value="UniProtKB-KW"/>
</dbReference>
<keyword evidence="9" id="KW-1185">Reference proteome</keyword>
<dbReference type="InterPro" id="IPR011611">
    <property type="entry name" value="PfkB_dom"/>
</dbReference>
<evidence type="ECO:0000256" key="4">
    <source>
        <dbReference type="ARBA" id="ARBA00022777"/>
    </source>
</evidence>
<dbReference type="RefSeq" id="WP_206656344.1">
    <property type="nucleotide sequence ID" value="NZ_CP071182.1"/>
</dbReference>
<evidence type="ECO:0000256" key="6">
    <source>
        <dbReference type="SAM" id="MobiDB-lite"/>
    </source>
</evidence>
<feature type="region of interest" description="Disordered" evidence="6">
    <location>
        <begin position="1"/>
        <end position="21"/>
    </location>
</feature>
<evidence type="ECO:0000256" key="2">
    <source>
        <dbReference type="ARBA" id="ARBA00022679"/>
    </source>
</evidence>
<evidence type="ECO:0000313" key="8">
    <source>
        <dbReference type="EMBL" id="QSO46983.1"/>
    </source>
</evidence>
<reference evidence="8 9" key="1">
    <citation type="submission" date="2021-02" db="EMBL/GenBank/DDBJ databases">
        <title>Alicyclobacillus curvatus sp. nov. and Alicyclobacillus mengziensis sp. nov., two acidophilic bacteria isolated from acid mine drainage.</title>
        <authorList>
            <person name="Huang Y."/>
        </authorList>
    </citation>
    <scope>NUCLEOTIDE SEQUENCE [LARGE SCALE GENOMIC DNA]</scope>
    <source>
        <strain evidence="8 9">S30H14</strain>
    </source>
</reference>
<dbReference type="KEGG" id="afx:JZ786_21625"/>
<dbReference type="Proteomes" id="UP000663505">
    <property type="component" value="Chromosome"/>
</dbReference>
<sequence>MSERKQADPNHPQPRPRQGRREFDVLALGELLIDFKMRLPLAPSLTQSSHSIASGINAAPSLHGDAGGAPANVLAAVSRLGGQAGFIGKVGRDGFGDFLASTLRHYGIDVTGLTESAEVLTTLAFVSLNADGERSFSFHRNPGADTQLSLDDIDLRLLQQTKVFHFGSLSLTSEPARSTTLAVAKAARQAGCIVSFDPNWRSPLWPHQNEAVEQMLRGIKTAHIVKVSEEELRLLTDTSDVRQGAMTLLKKGPELVLVTLGSEGCFYANRQDLTGRVPSIPVHSVDTTGAGDAFMGGFLWQVTRDSRQPVASWHRQKLEAAIHFANAVGALTASRSGTMSAMPSLSEVNQVLVRGTD</sequence>
<comment type="similarity">
    <text evidence="1">Belongs to the carbohydrate kinase PfkB family.</text>
</comment>
<proteinExistence type="inferred from homology"/>
<dbReference type="GO" id="GO:0016301">
    <property type="term" value="F:kinase activity"/>
    <property type="evidence" value="ECO:0007669"/>
    <property type="project" value="UniProtKB-KW"/>
</dbReference>
<dbReference type="Pfam" id="PF00294">
    <property type="entry name" value="PfkB"/>
    <property type="match status" value="1"/>
</dbReference>
<evidence type="ECO:0000256" key="1">
    <source>
        <dbReference type="ARBA" id="ARBA00010688"/>
    </source>
</evidence>
<dbReference type="Gene3D" id="3.40.1190.20">
    <property type="match status" value="1"/>
</dbReference>
<dbReference type="PROSITE" id="PS00584">
    <property type="entry name" value="PFKB_KINASES_2"/>
    <property type="match status" value="1"/>
</dbReference>
<dbReference type="CDD" id="cd01167">
    <property type="entry name" value="bac_FRK"/>
    <property type="match status" value="1"/>
</dbReference>
<protein>
    <submittedName>
        <fullName evidence="8">Carbohydrate kinase</fullName>
    </submittedName>
</protein>
<feature type="domain" description="Carbohydrate kinase PfkB" evidence="7">
    <location>
        <begin position="50"/>
        <end position="343"/>
    </location>
</feature>
<dbReference type="SUPFAM" id="SSF53613">
    <property type="entry name" value="Ribokinase-like"/>
    <property type="match status" value="1"/>
</dbReference>
<gene>
    <name evidence="8" type="ORF">JZ786_21625</name>
</gene>
<dbReference type="InterPro" id="IPR050306">
    <property type="entry name" value="PfkB_Carbo_kinase"/>
</dbReference>
<evidence type="ECO:0000256" key="3">
    <source>
        <dbReference type="ARBA" id="ARBA00022741"/>
    </source>
</evidence>
<dbReference type="EMBL" id="CP071182">
    <property type="protein sequence ID" value="QSO46983.1"/>
    <property type="molecule type" value="Genomic_DNA"/>
</dbReference>
<dbReference type="InterPro" id="IPR029056">
    <property type="entry name" value="Ribokinase-like"/>
</dbReference>
<accession>A0A9X7Z797</accession>
<evidence type="ECO:0000256" key="5">
    <source>
        <dbReference type="ARBA" id="ARBA00022840"/>
    </source>
</evidence>
<dbReference type="AlphaFoldDB" id="A0A9X7Z797"/>
<evidence type="ECO:0000313" key="9">
    <source>
        <dbReference type="Proteomes" id="UP000663505"/>
    </source>
</evidence>
<keyword evidence="3" id="KW-0547">Nucleotide-binding</keyword>
<keyword evidence="2" id="KW-0808">Transferase</keyword>
<keyword evidence="4 8" id="KW-0418">Kinase</keyword>
<dbReference type="InterPro" id="IPR002173">
    <property type="entry name" value="Carboh/pur_kinase_PfkB_CS"/>
</dbReference>
<dbReference type="PANTHER" id="PTHR43085:SF1">
    <property type="entry name" value="PSEUDOURIDINE KINASE-RELATED"/>
    <property type="match status" value="1"/>
</dbReference>
<dbReference type="PANTHER" id="PTHR43085">
    <property type="entry name" value="HEXOKINASE FAMILY MEMBER"/>
    <property type="match status" value="1"/>
</dbReference>
<organism evidence="8 9">
    <name type="scientific">Alicyclobacillus mengziensis</name>
    <dbReference type="NCBI Taxonomy" id="2931921"/>
    <lineage>
        <taxon>Bacteria</taxon>
        <taxon>Bacillati</taxon>
        <taxon>Bacillota</taxon>
        <taxon>Bacilli</taxon>
        <taxon>Bacillales</taxon>
        <taxon>Alicyclobacillaceae</taxon>
        <taxon>Alicyclobacillus</taxon>
    </lineage>
</organism>